<feature type="domain" description="PROP1-like PPR" evidence="15">
    <location>
        <begin position="116"/>
        <end position="176"/>
    </location>
</feature>
<dbReference type="Gene3D" id="1.25.40.10">
    <property type="entry name" value="Tetratricopeptide repeat domain"/>
    <property type="match status" value="1"/>
</dbReference>
<evidence type="ECO:0000256" key="5">
    <source>
        <dbReference type="ARBA" id="ARBA00022694"/>
    </source>
</evidence>
<keyword evidence="6" id="KW-0540">Nuclease</keyword>
<dbReference type="PANTHER" id="PTHR13547:SF7">
    <property type="entry name" value="RIBONUCLEASE P"/>
    <property type="match status" value="1"/>
</dbReference>
<feature type="region of interest" description="Disordered" evidence="13">
    <location>
        <begin position="768"/>
        <end position="816"/>
    </location>
</feature>
<dbReference type="GO" id="GO:0004526">
    <property type="term" value="F:ribonuclease P activity"/>
    <property type="evidence" value="ECO:0007669"/>
    <property type="project" value="UniProtKB-EC"/>
</dbReference>
<feature type="compositionally biased region" description="Basic and acidic residues" evidence="13">
    <location>
        <begin position="36"/>
        <end position="50"/>
    </location>
</feature>
<dbReference type="InterPro" id="IPR033443">
    <property type="entry name" value="PROP1-like_PPR_dom"/>
</dbReference>
<evidence type="ECO:0000256" key="2">
    <source>
        <dbReference type="ARBA" id="ARBA00001946"/>
    </source>
</evidence>
<keyword evidence="17" id="KW-1185">Reference proteome</keyword>
<evidence type="ECO:0000313" key="17">
    <source>
        <dbReference type="Proteomes" id="UP000655225"/>
    </source>
</evidence>
<evidence type="ECO:0000256" key="4">
    <source>
        <dbReference type="ARBA" id="ARBA00012179"/>
    </source>
</evidence>
<dbReference type="GO" id="GO:0046872">
    <property type="term" value="F:metal ion binding"/>
    <property type="evidence" value="ECO:0007669"/>
    <property type="project" value="UniProtKB-KW"/>
</dbReference>
<proteinExistence type="inferred from homology"/>
<dbReference type="FunFam" id="1.25.40.10:FF:000339">
    <property type="entry name" value="Proteinaceous RNase P 1, chloroplastic/mitochondrial"/>
    <property type="match status" value="1"/>
</dbReference>
<keyword evidence="12" id="KW-0464">Manganese</keyword>
<keyword evidence="10" id="KW-0862">Zinc</keyword>
<evidence type="ECO:0000259" key="14">
    <source>
        <dbReference type="Pfam" id="PF16953"/>
    </source>
</evidence>
<evidence type="ECO:0000256" key="8">
    <source>
        <dbReference type="ARBA" id="ARBA00022737"/>
    </source>
</evidence>
<dbReference type="AlphaFoldDB" id="A0A834Z875"/>
<dbReference type="Proteomes" id="UP000655225">
    <property type="component" value="Unassembled WGS sequence"/>
</dbReference>
<dbReference type="InterPro" id="IPR011990">
    <property type="entry name" value="TPR-like_helical_dom_sf"/>
</dbReference>
<evidence type="ECO:0000259" key="15">
    <source>
        <dbReference type="Pfam" id="PF17177"/>
    </source>
</evidence>
<protein>
    <recommendedName>
        <fullName evidence="4">ribonuclease P</fullName>
        <ecNumber evidence="4">3.1.26.5</ecNumber>
    </recommendedName>
</protein>
<feature type="domain" description="PROP1-like PPR" evidence="15">
    <location>
        <begin position="322"/>
        <end position="466"/>
    </location>
</feature>
<name>A0A834Z875_TETSI</name>
<dbReference type="PANTHER" id="PTHR13547">
    <property type="match status" value="1"/>
</dbReference>
<dbReference type="EC" id="3.1.26.5" evidence="4"/>
<keyword evidence="5" id="KW-0819">tRNA processing</keyword>
<evidence type="ECO:0000313" key="16">
    <source>
        <dbReference type="EMBL" id="KAF8400811.1"/>
    </source>
</evidence>
<dbReference type="Pfam" id="PF16953">
    <property type="entry name" value="PRORP"/>
    <property type="match status" value="1"/>
</dbReference>
<evidence type="ECO:0000256" key="6">
    <source>
        <dbReference type="ARBA" id="ARBA00022722"/>
    </source>
</evidence>
<reference evidence="16 17" key="1">
    <citation type="submission" date="2020-04" db="EMBL/GenBank/DDBJ databases">
        <title>Plant Genome Project.</title>
        <authorList>
            <person name="Zhang R.-G."/>
        </authorList>
    </citation>
    <scope>NUCLEOTIDE SEQUENCE [LARGE SCALE GENOMIC DNA]</scope>
    <source>
        <strain evidence="16">YNK0</strain>
        <tissue evidence="16">Leaf</tissue>
    </source>
</reference>
<gene>
    <name evidence="16" type="ORF">HHK36_014113</name>
</gene>
<evidence type="ECO:0000256" key="3">
    <source>
        <dbReference type="ARBA" id="ARBA00007626"/>
    </source>
</evidence>
<dbReference type="GO" id="GO:0001682">
    <property type="term" value="P:tRNA 5'-leader removal"/>
    <property type="evidence" value="ECO:0007669"/>
    <property type="project" value="TreeGrafter"/>
</dbReference>
<sequence length="860" mass="96539">MNSETQRKMGSGFSPSRSGVERADRKSMETKVSSVVEEKIEKSSKKDGYTRKNLYSRKKREMGSEFPYLRSKVEGSEIKSKKTKGSPVVDGKKPKKSKERSSSRQVGEEKMDKKSKKSKVDSPEVQFRIGLDMCSKRGDVMGAISLYESAPKEGIKLEQYHYTVILYLCSSAAVGVVRPAKSGSGSRSFGKVDLTTEVSSASTVDLGEMGDRGNMNFDRAKSNFPVSNNGLWIESGKRSDANSDTMESNSNHFLLELAKDDVNSSFNGKDQCTQLSNWFADPNPEFSVGLNTSRQGEDDSANIKDRNNNPEDCEIWVSEDIKKYALARGFEIYEKMCLEKIPLNEAALTSVARMAMSMGNGDMAFDMVKQMKPLGINPRLRSYGPALFTFCNSGAIEKAFAVEEHMLEHGVYPEEPELNALLRLSISAGKGDKVYYLLHKLRTSARQVSLPTADLIERWFKSSAASRIGKRKWDRKVVMEAMENGGGGWHGQGWLGKGKWTVAHTFVGADGVCEGCGEKLVTIDLDPIETENFAKSVASIAAKRERNSSFQKFQKWLDYYGPFEAVVDAANVGLFSQKRFLLSKASYLGDMFGTSINAVVNGIRQKLPSKKWPLIVVHNKRIIGGKMDEPANRTLIEKWKNGDALYATPTGSNDDWYWLYAAIKFKCLIVTNDEMRDHIFQLLGNVFFPKWKERHHCGIVLTRHLSDLWKVHFSFGDNGPEFHMPPPCSVVIQESEMGHWHIPIASEHDSERERTWLCVTRADSLVGRRDSSTRSKESHSLHQNEGRSNSDAQSRHQMKLPPLNHGNVEESHQNTQYPPQEIYRSIRNIISTSVLSNHRTILSEIEAAEKLGSCIIDFQI</sequence>
<keyword evidence="7" id="KW-0479">Metal-binding</keyword>
<dbReference type="EMBL" id="JABCRI010000009">
    <property type="protein sequence ID" value="KAF8400811.1"/>
    <property type="molecule type" value="Genomic_DNA"/>
</dbReference>
<feature type="domain" description="PRORP" evidence="14">
    <location>
        <begin position="508"/>
        <end position="758"/>
    </location>
</feature>
<comment type="catalytic activity">
    <reaction evidence="1">
        <text>Endonucleolytic cleavage of RNA, removing 5'-extranucleotides from tRNA precursor.</text>
        <dbReference type="EC" id="3.1.26.5"/>
    </reaction>
</comment>
<dbReference type="FunFam" id="3.40.50.11980:FF:000002">
    <property type="entry name" value="Proteinaceous RNase P 2"/>
    <property type="match status" value="1"/>
</dbReference>
<dbReference type="OrthoDB" id="46913at2759"/>
<dbReference type="InterPro" id="IPR031595">
    <property type="entry name" value="PRORP_C"/>
</dbReference>
<evidence type="ECO:0000256" key="7">
    <source>
        <dbReference type="ARBA" id="ARBA00022723"/>
    </source>
</evidence>
<comment type="caution">
    <text evidence="16">The sequence shown here is derived from an EMBL/GenBank/DDBJ whole genome shotgun (WGS) entry which is preliminary data.</text>
</comment>
<feature type="region of interest" description="Disordered" evidence="13">
    <location>
        <begin position="1"/>
        <end position="123"/>
    </location>
</feature>
<organism evidence="16 17">
    <name type="scientific">Tetracentron sinense</name>
    <name type="common">Spur-leaf</name>
    <dbReference type="NCBI Taxonomy" id="13715"/>
    <lineage>
        <taxon>Eukaryota</taxon>
        <taxon>Viridiplantae</taxon>
        <taxon>Streptophyta</taxon>
        <taxon>Embryophyta</taxon>
        <taxon>Tracheophyta</taxon>
        <taxon>Spermatophyta</taxon>
        <taxon>Magnoliopsida</taxon>
        <taxon>Trochodendrales</taxon>
        <taxon>Trochodendraceae</taxon>
        <taxon>Tetracentron</taxon>
    </lineage>
</organism>
<evidence type="ECO:0000256" key="11">
    <source>
        <dbReference type="ARBA" id="ARBA00022842"/>
    </source>
</evidence>
<keyword evidence="8" id="KW-0677">Repeat</keyword>
<dbReference type="Pfam" id="PF17177">
    <property type="entry name" value="PPR_long"/>
    <property type="match status" value="2"/>
</dbReference>
<feature type="compositionally biased region" description="Basic and acidic residues" evidence="13">
    <location>
        <begin position="19"/>
        <end position="29"/>
    </location>
</feature>
<evidence type="ECO:0000256" key="9">
    <source>
        <dbReference type="ARBA" id="ARBA00022801"/>
    </source>
</evidence>
<dbReference type="OMA" id="SERERTW"/>
<evidence type="ECO:0000256" key="10">
    <source>
        <dbReference type="ARBA" id="ARBA00022833"/>
    </source>
</evidence>
<keyword evidence="11" id="KW-0460">Magnesium</keyword>
<accession>A0A834Z875</accession>
<feature type="compositionally biased region" description="Basic and acidic residues" evidence="13">
    <location>
        <begin position="768"/>
        <end position="785"/>
    </location>
</feature>
<dbReference type="Gene3D" id="3.40.50.11980">
    <property type="match status" value="1"/>
</dbReference>
<keyword evidence="9" id="KW-0378">Hydrolase</keyword>
<comment type="cofactor">
    <cofactor evidence="2">
        <name>Mg(2+)</name>
        <dbReference type="ChEBI" id="CHEBI:18420"/>
    </cofactor>
</comment>
<feature type="compositionally biased region" description="Basic and acidic residues" evidence="13">
    <location>
        <begin position="71"/>
        <end position="80"/>
    </location>
</feature>
<evidence type="ECO:0000256" key="12">
    <source>
        <dbReference type="ARBA" id="ARBA00023211"/>
    </source>
</evidence>
<evidence type="ECO:0000256" key="13">
    <source>
        <dbReference type="SAM" id="MobiDB-lite"/>
    </source>
</evidence>
<comment type="similarity">
    <text evidence="3">Belongs to the PPR family. P subfamily.</text>
</comment>
<feature type="compositionally biased region" description="Basic and acidic residues" evidence="13">
    <location>
        <begin position="99"/>
        <end position="122"/>
    </location>
</feature>
<evidence type="ECO:0000256" key="1">
    <source>
        <dbReference type="ARBA" id="ARBA00000928"/>
    </source>
</evidence>